<feature type="domain" description="ABC3 transporter permease C-terminal" evidence="7">
    <location>
        <begin position="55"/>
        <end position="151"/>
    </location>
</feature>
<organism evidence="8 9">
    <name type="scientific">Thomasclavelia ramosa</name>
    <dbReference type="NCBI Taxonomy" id="1547"/>
    <lineage>
        <taxon>Bacteria</taxon>
        <taxon>Bacillati</taxon>
        <taxon>Bacillota</taxon>
        <taxon>Erysipelotrichia</taxon>
        <taxon>Erysipelotrichales</taxon>
        <taxon>Coprobacillaceae</taxon>
        <taxon>Thomasclavelia</taxon>
    </lineage>
</organism>
<proteinExistence type="predicted"/>
<protein>
    <recommendedName>
        <fullName evidence="7">ABC3 transporter permease C-terminal domain-containing protein</fullName>
    </recommendedName>
</protein>
<feature type="transmembrane region" description="Helical" evidence="6">
    <location>
        <begin position="50"/>
        <end position="74"/>
    </location>
</feature>
<keyword evidence="4 6" id="KW-1133">Transmembrane helix</keyword>
<dbReference type="AlphaFoldDB" id="A0A3E3AH99"/>
<feature type="transmembrane region" description="Helical" evidence="6">
    <location>
        <begin position="403"/>
        <end position="424"/>
    </location>
</feature>
<feature type="transmembrane region" description="Helical" evidence="6">
    <location>
        <begin position="242"/>
        <end position="264"/>
    </location>
</feature>
<feature type="transmembrane region" description="Helical" evidence="6">
    <location>
        <begin position="285"/>
        <end position="309"/>
    </location>
</feature>
<feature type="transmembrane region" description="Helical" evidence="6">
    <location>
        <begin position="15"/>
        <end position="38"/>
    </location>
</feature>
<name>A0A3E3AH99_9FIRM</name>
<keyword evidence="5 6" id="KW-0472">Membrane</keyword>
<dbReference type="GeneID" id="64196780"/>
<comment type="caution">
    <text evidence="8">The sequence shown here is derived from an EMBL/GenBank/DDBJ whole genome shotgun (WGS) entry which is preliminary data.</text>
</comment>
<feature type="transmembrane region" description="Helical" evidence="6">
    <location>
        <begin position="371"/>
        <end position="391"/>
    </location>
</feature>
<accession>A0A3E3AH99</accession>
<evidence type="ECO:0000256" key="2">
    <source>
        <dbReference type="ARBA" id="ARBA00022475"/>
    </source>
</evidence>
<evidence type="ECO:0000313" key="8">
    <source>
        <dbReference type="EMBL" id="RGD87306.1"/>
    </source>
</evidence>
<gene>
    <name evidence="8" type="ORF">DXB93_01195</name>
</gene>
<feature type="transmembrane region" description="Helical" evidence="6">
    <location>
        <begin position="321"/>
        <end position="343"/>
    </location>
</feature>
<sequence>MITFIKKIISGQKKLYLGILAVLSLLSSFEFISVVMYSTSNIEVDFANGYILQLVTGIVIMIAFALTLFVNNYIINNKNEEFSLLLLCGRNMKQIIRYILIQFGLLFLISYALGFLIGWGWVYMYSAIYDAVITVDLTNILIIYGALFLTKMIYVVVIDMGKFMRIKTDIAGYMNHVPRKTTNFNPFKLMSSGLALKGEKPKTIDMLPKGKILSTILGILLIYIGFTPMLRSIENNNLPTYFAFSLLGEVLIIDNTFPLLFDLLHNKVLLKSKNWIISLSNLKDLTDVMTAMINISAVVVPIIISFLFLQSVSIDVQNAMMMSFFALMASMFLCFIIRFMIYLPTRASVIATMRALGYNKKSIFKIHYQEMMLFIILIVIFPIVMYGSLLYQSYLVNMITYNTFITMIAIYIILYTFMSIYMIVSYRKLIKEVYDDVRYLNHGE</sequence>
<evidence type="ECO:0000256" key="6">
    <source>
        <dbReference type="SAM" id="Phobius"/>
    </source>
</evidence>
<reference evidence="8 9" key="1">
    <citation type="submission" date="2018-08" db="EMBL/GenBank/DDBJ databases">
        <title>A genome reference for cultivated species of the human gut microbiota.</title>
        <authorList>
            <person name="Zou Y."/>
            <person name="Xue W."/>
            <person name="Luo G."/>
        </authorList>
    </citation>
    <scope>NUCLEOTIDE SEQUENCE [LARGE SCALE GENOMIC DNA]</scope>
    <source>
        <strain evidence="8 9">OM06-4</strain>
    </source>
</reference>
<dbReference type="GO" id="GO:0005886">
    <property type="term" value="C:plasma membrane"/>
    <property type="evidence" value="ECO:0007669"/>
    <property type="project" value="UniProtKB-SubCell"/>
</dbReference>
<dbReference type="InterPro" id="IPR003838">
    <property type="entry name" value="ABC3_permease_C"/>
</dbReference>
<feature type="transmembrane region" description="Helical" evidence="6">
    <location>
        <begin position="137"/>
        <end position="157"/>
    </location>
</feature>
<evidence type="ECO:0000313" key="9">
    <source>
        <dbReference type="Proteomes" id="UP000261032"/>
    </source>
</evidence>
<feature type="transmembrane region" description="Helical" evidence="6">
    <location>
        <begin position="212"/>
        <end position="230"/>
    </location>
</feature>
<evidence type="ECO:0000256" key="5">
    <source>
        <dbReference type="ARBA" id="ARBA00023136"/>
    </source>
</evidence>
<dbReference type="Proteomes" id="UP000261032">
    <property type="component" value="Unassembled WGS sequence"/>
</dbReference>
<keyword evidence="3 6" id="KW-0812">Transmembrane</keyword>
<dbReference type="RefSeq" id="WP_003538681.1">
    <property type="nucleotide sequence ID" value="NZ_AP031443.1"/>
</dbReference>
<evidence type="ECO:0000256" key="1">
    <source>
        <dbReference type="ARBA" id="ARBA00004651"/>
    </source>
</evidence>
<keyword evidence="2" id="KW-1003">Cell membrane</keyword>
<evidence type="ECO:0000256" key="4">
    <source>
        <dbReference type="ARBA" id="ARBA00022989"/>
    </source>
</evidence>
<dbReference type="EMBL" id="QUSL01000001">
    <property type="protein sequence ID" value="RGD87306.1"/>
    <property type="molecule type" value="Genomic_DNA"/>
</dbReference>
<dbReference type="Pfam" id="PF02687">
    <property type="entry name" value="FtsX"/>
    <property type="match status" value="1"/>
</dbReference>
<evidence type="ECO:0000256" key="3">
    <source>
        <dbReference type="ARBA" id="ARBA00022692"/>
    </source>
</evidence>
<feature type="transmembrane region" description="Helical" evidence="6">
    <location>
        <begin position="95"/>
        <end position="117"/>
    </location>
</feature>
<comment type="subcellular location">
    <subcellularLocation>
        <location evidence="1">Cell membrane</location>
        <topology evidence="1">Multi-pass membrane protein</topology>
    </subcellularLocation>
</comment>
<evidence type="ECO:0000259" key="7">
    <source>
        <dbReference type="Pfam" id="PF02687"/>
    </source>
</evidence>